<dbReference type="PRINTS" id="PR00111">
    <property type="entry name" value="ABHYDROLASE"/>
</dbReference>
<dbReference type="InterPro" id="IPR029058">
    <property type="entry name" value="AB_hydrolase_fold"/>
</dbReference>
<dbReference type="PANTHER" id="PTHR43798:SF5">
    <property type="entry name" value="MONOACYLGLYCEROL LIPASE ABHD6"/>
    <property type="match status" value="1"/>
</dbReference>
<dbReference type="EMBL" id="JABFBC010000001">
    <property type="protein sequence ID" value="NNU78898.1"/>
    <property type="molecule type" value="Genomic_DNA"/>
</dbReference>
<accession>A0A849KUD9</accession>
<keyword evidence="3" id="KW-1185">Reference proteome</keyword>
<feature type="domain" description="AB hydrolase-1" evidence="1">
    <location>
        <begin position="27"/>
        <end position="276"/>
    </location>
</feature>
<protein>
    <submittedName>
        <fullName evidence="2">Alpha/beta hydrolase</fullName>
    </submittedName>
</protein>
<dbReference type="InterPro" id="IPR050266">
    <property type="entry name" value="AB_hydrolase_sf"/>
</dbReference>
<dbReference type="Proteomes" id="UP000572377">
    <property type="component" value="Unassembled WGS sequence"/>
</dbReference>
<sequence>MFEDFEHHRLTTATAEIDLVAAGEGFPVLLLHGFPQTRAAWHLVAPQLARHYRVIVPDLPGYGASRGPTPSADGATHSKRSMAAAMVEVMESLGHDEFAVAGHDRGGRVAYRMALDHPNRVNRLAVMDIMTTIDTWEEMDWKAALRSYHWPLLAQDAPVVERLLGADPGFYLDHLLNRWKGEGAELDPAAVAEYRAAMERPEVRAAMAADYRAGAGIDRELDEADRDARHFIACPMLLIRGRQYEPRSLLDAWTGWGEALAEEVFDCGHFLAEEKPEQTTAALAAFFGAV</sequence>
<dbReference type="Pfam" id="PF00561">
    <property type="entry name" value="Abhydrolase_1"/>
    <property type="match status" value="1"/>
</dbReference>
<name>A0A849KUD9_9RHOB</name>
<comment type="caution">
    <text evidence="2">The sequence shown here is derived from an EMBL/GenBank/DDBJ whole genome shotgun (WGS) entry which is preliminary data.</text>
</comment>
<dbReference type="GO" id="GO:0046464">
    <property type="term" value="P:acylglycerol catabolic process"/>
    <property type="evidence" value="ECO:0007669"/>
    <property type="project" value="TreeGrafter"/>
</dbReference>
<organism evidence="2 3">
    <name type="scientific">Halovulum dunhuangense</name>
    <dbReference type="NCBI Taxonomy" id="1505036"/>
    <lineage>
        <taxon>Bacteria</taxon>
        <taxon>Pseudomonadati</taxon>
        <taxon>Pseudomonadota</taxon>
        <taxon>Alphaproteobacteria</taxon>
        <taxon>Rhodobacterales</taxon>
        <taxon>Paracoccaceae</taxon>
        <taxon>Halovulum</taxon>
    </lineage>
</organism>
<reference evidence="2 3" key="1">
    <citation type="submission" date="2020-05" db="EMBL/GenBank/DDBJ databases">
        <title>Gimesia benthica sp. nov., a novel planctomycete isolated from a deep-sea water sample of the Northwest Indian Ocean.</title>
        <authorList>
            <person name="Wang J."/>
            <person name="Ruan C."/>
            <person name="Song L."/>
            <person name="Zhu Y."/>
            <person name="Li A."/>
            <person name="Zheng X."/>
            <person name="Wang L."/>
            <person name="Lu Z."/>
            <person name="Huang Y."/>
            <person name="Du W."/>
            <person name="Zhou Y."/>
            <person name="Huang L."/>
            <person name="Dai X."/>
        </authorList>
    </citation>
    <scope>NUCLEOTIDE SEQUENCE [LARGE SCALE GENOMIC DNA]</scope>
    <source>
        <strain evidence="2 3">YYQ-30</strain>
    </source>
</reference>
<dbReference type="RefSeq" id="WP_171321418.1">
    <property type="nucleotide sequence ID" value="NZ_JABFBC010000001.1"/>
</dbReference>
<gene>
    <name evidence="2" type="ORF">HMH01_00470</name>
</gene>
<dbReference type="Gene3D" id="3.40.50.1820">
    <property type="entry name" value="alpha/beta hydrolase"/>
    <property type="match status" value="1"/>
</dbReference>
<evidence type="ECO:0000259" key="1">
    <source>
        <dbReference type="Pfam" id="PF00561"/>
    </source>
</evidence>
<dbReference type="GO" id="GO:0016020">
    <property type="term" value="C:membrane"/>
    <property type="evidence" value="ECO:0007669"/>
    <property type="project" value="TreeGrafter"/>
</dbReference>
<dbReference type="PRINTS" id="PR00412">
    <property type="entry name" value="EPOXHYDRLASE"/>
</dbReference>
<dbReference type="InterPro" id="IPR000073">
    <property type="entry name" value="AB_hydrolase_1"/>
</dbReference>
<evidence type="ECO:0000313" key="3">
    <source>
        <dbReference type="Proteomes" id="UP000572377"/>
    </source>
</evidence>
<dbReference type="InterPro" id="IPR000639">
    <property type="entry name" value="Epox_hydrolase-like"/>
</dbReference>
<proteinExistence type="predicted"/>
<dbReference type="PANTHER" id="PTHR43798">
    <property type="entry name" value="MONOACYLGLYCEROL LIPASE"/>
    <property type="match status" value="1"/>
</dbReference>
<dbReference type="SUPFAM" id="SSF53474">
    <property type="entry name" value="alpha/beta-Hydrolases"/>
    <property type="match status" value="1"/>
</dbReference>
<keyword evidence="2" id="KW-0378">Hydrolase</keyword>
<evidence type="ECO:0000313" key="2">
    <source>
        <dbReference type="EMBL" id="NNU78898.1"/>
    </source>
</evidence>
<dbReference type="GO" id="GO:0047372">
    <property type="term" value="F:monoacylglycerol lipase activity"/>
    <property type="evidence" value="ECO:0007669"/>
    <property type="project" value="TreeGrafter"/>
</dbReference>
<dbReference type="AlphaFoldDB" id="A0A849KUD9"/>